<gene>
    <name evidence="1" type="ORF">JIV24_01985</name>
</gene>
<dbReference type="SUPFAM" id="SSF50969">
    <property type="entry name" value="YVTN repeat-like/Quinoprotein amine dehydrogenase"/>
    <property type="match status" value="1"/>
</dbReference>
<protein>
    <recommendedName>
        <fullName evidence="3">Phytase-like domain-containing protein</fullName>
    </recommendedName>
</protein>
<keyword evidence="2" id="KW-1185">Reference proteome</keyword>
<evidence type="ECO:0000313" key="2">
    <source>
        <dbReference type="Proteomes" id="UP000605676"/>
    </source>
</evidence>
<evidence type="ECO:0008006" key="3">
    <source>
        <dbReference type="Google" id="ProtNLM"/>
    </source>
</evidence>
<proteinExistence type="predicted"/>
<dbReference type="RefSeq" id="WP_200463325.1">
    <property type="nucleotide sequence ID" value="NZ_JAENRR010000003.1"/>
</dbReference>
<dbReference type="Proteomes" id="UP000605676">
    <property type="component" value="Unassembled WGS sequence"/>
</dbReference>
<comment type="caution">
    <text evidence="1">The sequence shown here is derived from an EMBL/GenBank/DDBJ whole genome shotgun (WGS) entry which is preliminary data.</text>
</comment>
<sequence length="424" mass="48825">MNKILYFLFFTVIAIGCNDKVDVDPDKELKEEDNEVTEIEQNPAMIIPPNYEGFKPPAAGEWFTDPAFGTPIKRLSDEQNILGWNSERAMFSADDKYFAIAKSNPYKLGLFDGRTGDFIKDLPVSWKDNSEFRWSYDPQMLVYPKENRLMAYNVETDEETILKEFPETLGKGKRNRLCGGDGNDFDDSGEWLLLNMGDTMFAYNIRTGEEGPKKDMSAYDWNYCTLSASGNYILANTEDQGQVLFNRNWDFLRTILPNNSHLDFGYLNGTEECLVSRIPEWNDGKLWWAEHGVGNGSFLAARLSDGKIFELLRTTKWFSPMVSAVAGSNKQYVCLAMRGHDLDPTQEWHPYFGELILLPLKTGEIKPIRLAHHRCRNVEGGIDFWNQPEQWINHAGDRLFFRSNMDNFLNEDAKHDLYMIELDL</sequence>
<dbReference type="InterPro" id="IPR011044">
    <property type="entry name" value="Quino_amine_DH_bsu"/>
</dbReference>
<dbReference type="PROSITE" id="PS51257">
    <property type="entry name" value="PROKAR_LIPOPROTEIN"/>
    <property type="match status" value="1"/>
</dbReference>
<name>A0ABS1HEJ3_9BACT</name>
<accession>A0ABS1HEJ3</accession>
<dbReference type="EMBL" id="JAENRR010000003">
    <property type="protein sequence ID" value="MBK3516092.1"/>
    <property type="molecule type" value="Genomic_DNA"/>
</dbReference>
<reference evidence="1 2" key="1">
    <citation type="submission" date="2021-01" db="EMBL/GenBank/DDBJ databases">
        <title>Carboxyliciviraga sp.nov., isolated from coastal sediments.</title>
        <authorList>
            <person name="Lu D."/>
            <person name="Zhang T."/>
        </authorList>
    </citation>
    <scope>NUCLEOTIDE SEQUENCE [LARGE SCALE GENOMIC DNA]</scope>
    <source>
        <strain evidence="1 2">N1Y132</strain>
    </source>
</reference>
<evidence type="ECO:0000313" key="1">
    <source>
        <dbReference type="EMBL" id="MBK3516092.1"/>
    </source>
</evidence>
<organism evidence="1 2">
    <name type="scientific">Carboxylicivirga marina</name>
    <dbReference type="NCBI Taxonomy" id="2800988"/>
    <lineage>
        <taxon>Bacteria</taxon>
        <taxon>Pseudomonadati</taxon>
        <taxon>Bacteroidota</taxon>
        <taxon>Bacteroidia</taxon>
        <taxon>Marinilabiliales</taxon>
        <taxon>Marinilabiliaceae</taxon>
        <taxon>Carboxylicivirga</taxon>
    </lineage>
</organism>